<dbReference type="OrthoDB" id="1678458at2759"/>
<dbReference type="EMBL" id="KK198763">
    <property type="protein sequence ID" value="KCW47863.1"/>
    <property type="molecule type" value="Genomic_DNA"/>
</dbReference>
<evidence type="ECO:0000256" key="2">
    <source>
        <dbReference type="ARBA" id="ARBA00022741"/>
    </source>
</evidence>
<proteinExistence type="predicted"/>
<dbReference type="PROSITE" id="PS50011">
    <property type="entry name" value="PROTEIN_KINASE_DOM"/>
    <property type="match status" value="1"/>
</dbReference>
<dbReference type="KEGG" id="egr:104425351"/>
<dbReference type="InterPro" id="IPR000719">
    <property type="entry name" value="Prot_kinase_dom"/>
</dbReference>
<dbReference type="GO" id="GO:0004675">
    <property type="term" value="F:transmembrane receptor protein serine/threonine kinase activity"/>
    <property type="evidence" value="ECO:0000318"/>
    <property type="project" value="GO_Central"/>
</dbReference>
<dbReference type="GO" id="GO:0005886">
    <property type="term" value="C:plasma membrane"/>
    <property type="evidence" value="ECO:0000318"/>
    <property type="project" value="GO_Central"/>
</dbReference>
<evidence type="ECO:0000256" key="4">
    <source>
        <dbReference type="SAM" id="MobiDB-lite"/>
    </source>
</evidence>
<dbReference type="Gene3D" id="1.10.510.10">
    <property type="entry name" value="Transferase(Phosphotransferase) domain 1"/>
    <property type="match status" value="1"/>
</dbReference>
<reference evidence="6" key="1">
    <citation type="submission" date="2013-07" db="EMBL/GenBank/DDBJ databases">
        <title>The genome of Eucalyptus grandis.</title>
        <authorList>
            <person name="Schmutz J."/>
            <person name="Hayes R."/>
            <person name="Myburg A."/>
            <person name="Tuskan G."/>
            <person name="Grattapaglia D."/>
            <person name="Rokhsar D.S."/>
        </authorList>
    </citation>
    <scope>NUCLEOTIDE SEQUENCE</scope>
    <source>
        <tissue evidence="6">Leaf extractions</tissue>
    </source>
</reference>
<dbReference type="SUPFAM" id="SSF56112">
    <property type="entry name" value="Protein kinase-like (PK-like)"/>
    <property type="match status" value="1"/>
</dbReference>
<keyword evidence="3" id="KW-0067">ATP-binding</keyword>
<dbReference type="AlphaFoldDB" id="A0A059A244"/>
<gene>
    <name evidence="6" type="ORF">EUGRSUZ_K01605</name>
</gene>
<dbReference type="InterPro" id="IPR011009">
    <property type="entry name" value="Kinase-like_dom_sf"/>
</dbReference>
<dbReference type="OMA" id="INEFAWV"/>
<evidence type="ECO:0000256" key="1">
    <source>
        <dbReference type="ARBA" id="ARBA00022527"/>
    </source>
</evidence>
<dbReference type="GO" id="GO:0007165">
    <property type="term" value="P:signal transduction"/>
    <property type="evidence" value="ECO:0000318"/>
    <property type="project" value="GO_Central"/>
</dbReference>
<dbReference type="Gene3D" id="3.30.200.20">
    <property type="entry name" value="Phosphorylase Kinase, domain 1"/>
    <property type="match status" value="1"/>
</dbReference>
<dbReference type="PANTHER" id="PTHR47989:SF62">
    <property type="entry name" value="OS05G0423500 PROTEIN"/>
    <property type="match status" value="1"/>
</dbReference>
<evidence type="ECO:0000259" key="5">
    <source>
        <dbReference type="PROSITE" id="PS50011"/>
    </source>
</evidence>
<keyword evidence="1" id="KW-0418">Kinase</keyword>
<dbReference type="InterPro" id="IPR001245">
    <property type="entry name" value="Ser-Thr/Tyr_kinase_cat_dom"/>
</dbReference>
<sequence length="410" mass="45557">MVFNLSSDDLSEDDTVSTQLSRPASPSPARCVPLGRSFTRAITAPGRVGEGSSPGFTVPAIGGSLRRQEESADDFHHRSFPSLVKLRKFTHHELKVATDNYSEVNVLGPCGSGKVYKGELPDGSLVAIKRCARPFGHAEVQVGYMAKHPNVIQMLGFCNSKATTELGEFLLVYRLAVNGNLASYLGERSASPLEWPTRMRIALGIATGLWYLHEFCSPQIIHRDINSSNILLDENFEPLIGDFGSAKFMNHEGWKHQLQKSKSAMAPHQTAETEALNNYERPFSALERSAELCSTFRLCGTYGYMPPEYVTRGELSAKNDVFAFGMVLLELVSGFKPFDLLLDRAKKGINEFAWVKYLLEHDEFGSLLDPSLKEDYDENEAKKLVKLALRCIQSSPTERPTMREVVGTLQ</sequence>
<feature type="region of interest" description="Disordered" evidence="4">
    <location>
        <begin position="1"/>
        <end position="29"/>
    </location>
</feature>
<dbReference type="eggNOG" id="KOG1187">
    <property type="taxonomic scope" value="Eukaryota"/>
</dbReference>
<evidence type="ECO:0000256" key="3">
    <source>
        <dbReference type="ARBA" id="ARBA00022840"/>
    </source>
</evidence>
<evidence type="ECO:0000313" key="6">
    <source>
        <dbReference type="EMBL" id="KCW47863.1"/>
    </source>
</evidence>
<name>A0A059A244_EUCGR</name>
<accession>A0A059A244</accession>
<keyword evidence="2" id="KW-0547">Nucleotide-binding</keyword>
<dbReference type="Pfam" id="PF07714">
    <property type="entry name" value="PK_Tyr_Ser-Thr"/>
    <property type="match status" value="1"/>
</dbReference>
<dbReference type="InParanoid" id="A0A059A244"/>
<dbReference type="Gramene" id="KCW47863">
    <property type="protein sequence ID" value="KCW47863"/>
    <property type="gene ID" value="EUGRSUZ_K01605"/>
</dbReference>
<keyword evidence="1" id="KW-0808">Transferase</keyword>
<dbReference type="Pfam" id="PF00069">
    <property type="entry name" value="Pkinase"/>
    <property type="match status" value="1"/>
</dbReference>
<dbReference type="PANTHER" id="PTHR47989">
    <property type="entry name" value="OS01G0750732 PROTEIN"/>
    <property type="match status" value="1"/>
</dbReference>
<protein>
    <recommendedName>
        <fullName evidence="5">Protein kinase domain-containing protein</fullName>
    </recommendedName>
</protein>
<organism evidence="6">
    <name type="scientific">Eucalyptus grandis</name>
    <name type="common">Flooded gum</name>
    <dbReference type="NCBI Taxonomy" id="71139"/>
    <lineage>
        <taxon>Eukaryota</taxon>
        <taxon>Viridiplantae</taxon>
        <taxon>Streptophyta</taxon>
        <taxon>Embryophyta</taxon>
        <taxon>Tracheophyta</taxon>
        <taxon>Spermatophyta</taxon>
        <taxon>Magnoliopsida</taxon>
        <taxon>eudicotyledons</taxon>
        <taxon>Gunneridae</taxon>
        <taxon>Pentapetalae</taxon>
        <taxon>rosids</taxon>
        <taxon>malvids</taxon>
        <taxon>Myrtales</taxon>
        <taxon>Myrtaceae</taxon>
        <taxon>Myrtoideae</taxon>
        <taxon>Eucalypteae</taxon>
        <taxon>Eucalyptus</taxon>
    </lineage>
</organism>
<keyword evidence="1" id="KW-0723">Serine/threonine-protein kinase</keyword>
<dbReference type="GO" id="GO:0005524">
    <property type="term" value="F:ATP binding"/>
    <property type="evidence" value="ECO:0007669"/>
    <property type="project" value="UniProtKB-KW"/>
</dbReference>
<feature type="domain" description="Protein kinase" evidence="5">
    <location>
        <begin position="101"/>
        <end position="410"/>
    </location>
</feature>